<feature type="region of interest" description="Disordered" evidence="2">
    <location>
        <begin position="808"/>
        <end position="847"/>
    </location>
</feature>
<keyword evidence="4" id="KW-1185">Reference proteome</keyword>
<proteinExistence type="predicted"/>
<evidence type="ECO:0000313" key="3">
    <source>
        <dbReference type="EMBL" id="CAK0847852.1"/>
    </source>
</evidence>
<organism evidence="3 4">
    <name type="scientific">Prorocentrum cordatum</name>
    <dbReference type="NCBI Taxonomy" id="2364126"/>
    <lineage>
        <taxon>Eukaryota</taxon>
        <taxon>Sar</taxon>
        <taxon>Alveolata</taxon>
        <taxon>Dinophyceae</taxon>
        <taxon>Prorocentrales</taxon>
        <taxon>Prorocentraceae</taxon>
        <taxon>Prorocentrum</taxon>
    </lineage>
</organism>
<feature type="coiled-coil region" evidence="1">
    <location>
        <begin position="1243"/>
        <end position="1291"/>
    </location>
</feature>
<evidence type="ECO:0000256" key="2">
    <source>
        <dbReference type="SAM" id="MobiDB-lite"/>
    </source>
</evidence>
<sequence>MDDAAAPPPAAAPAGPLERLSDDELLAQCWSRGLAAGPDTPREAALRLLREALAWEELPPEALREAAARAAPSAATGGDRDALLRALADATWEAAGVPRRRFSSEALACRVLERVRALQAMGATQLLAEGRALGVASQPSMSPEALRSRLGAALVWSHLPGEELLRECEQRGVVLPSSVALGAHGAPEALFIAGSWSDWRVAKLKREGGPGHERFEHLVPIGPEGQESFQLLLEGDWDCTVYPSQPGAHPGMSYEILGPDRCGHGRNWTIGRHAADGARHGDQFLVGVSFEGDPREMRVSWAAASRAAGRGRSSASRFSYSGQPQAPQRSGRQLIVLRLLAQRDLVAGWEARGVPVDRFRGNLSAARALAEQYKLVDQTSTEDLSRWYYSNEGLPRERCITRGELLGLARRMALWELLPLEELRRERAAREEGPEGAGPGACGPEACPDDGDERGALVDALFLHERRAAWEARGFPARRLGSTQATVQLVAECERFGEMDDAALHEALRDAGLPRGAELERARLLGALRALVCWQLLPLPELERDCLERGLPVPDACSDCEKERRAALVSLLRTDLLRSSYEASGIPVARLGVGRASVVVGQLASFGDMSLEQLRAAVEGERQFQAPRMSREELEGRLRKLLVWAALPTPELWAECGAVGIPLAGFERGDPEAGLRAQLLDRLELRERAAWAAAAASADLRLVLRLALLDPDLERLAPEQLQAVDAGQRGAGGGADVEGNLLVRHSRLQRGICNAGPCQKNTRNSTSMPSSIVMLAAVRRGTCATVHWTTTTTMDVVVVGGSSMDLSRRCGRNETGKSQTSSASTTTNIVRNPFSVTSGDERRGANHPSTSAAVFRYVQHMSDPLVSERVCRVRARRTPAGSALLPGAAREWPALEAALYVLSGGAFDPRREVRERSPVAALFSVTCPTSERRAHFHPLLYETFRTQDYEPKELVVVDTGLRPSEFFVKCARDDPRVVYRFFPVDDAREGCRPRGGRAAWTLGLKRNIACCLSPEEALAEAAAALLDVPAHVLAAQGTRDAAFSRVMQFVAIAAELPMSVALKRGTVIIDEVREMLDAGGAPAGAAEDAEARRLAPAAAKLAEWYLLDSRKAAREATQQPASAPRRASQSPAPWSDQYKQMQKQMEFLSAELKRVKAEKGVAAKGDGGDTMAKDPDGNETDYAKRAALQKRIDVLDQFIKQTKELDEDDPDLPAAKKRLDQLREEHRAMRPPVSAHKAAFQKLERCKSQKTKMEYEISELSARLSSLQNELDGKKAALEAKSKEVDLLEVEVEMSAAKLRKQRSPRGAEAAGVPEDFIKQLGSNLIRAEDAELEKLFKDLSVHPKFEKFQQIIFESVAPAGTVDDPMEGRRFPLGLPDVAGALSLNQDMRPRAIFPLREWLFSHVLKLVFDVLKLMVRLSLEFWSPTGRYMWWLMCQEVKCPGSYARCIKPKWVDVTYNGSDAEGMLEKRLTESLQRQLELDLAAKRGLPAGMRSSYDILRPFVREKYSKYTSYQKFLVQDLNPEEMVESACPEAQGDDQCLRAAQPSLFVSVRITSLVT</sequence>
<accession>A0ABN9TP45</accession>
<gene>
    <name evidence="3" type="ORF">PCOR1329_LOCUS40947</name>
</gene>
<dbReference type="EMBL" id="CAUYUJ010014935">
    <property type="protein sequence ID" value="CAK0847852.1"/>
    <property type="molecule type" value="Genomic_DNA"/>
</dbReference>
<reference evidence="3" key="1">
    <citation type="submission" date="2023-10" db="EMBL/GenBank/DDBJ databases">
        <authorList>
            <person name="Chen Y."/>
            <person name="Shah S."/>
            <person name="Dougan E. K."/>
            <person name="Thang M."/>
            <person name="Chan C."/>
        </authorList>
    </citation>
    <scope>NUCLEOTIDE SEQUENCE [LARGE SCALE GENOMIC DNA]</scope>
</reference>
<dbReference type="Gene3D" id="1.10.287.1490">
    <property type="match status" value="1"/>
</dbReference>
<dbReference type="Proteomes" id="UP001189429">
    <property type="component" value="Unassembled WGS sequence"/>
</dbReference>
<feature type="compositionally biased region" description="Low complexity" evidence="2">
    <location>
        <begin position="1118"/>
        <end position="1133"/>
    </location>
</feature>
<keyword evidence="1" id="KW-0175">Coiled coil</keyword>
<comment type="caution">
    <text evidence="3">The sequence shown here is derived from an EMBL/GenBank/DDBJ whole genome shotgun (WGS) entry which is preliminary data.</text>
</comment>
<feature type="compositionally biased region" description="Polar residues" evidence="2">
    <location>
        <begin position="816"/>
        <end position="838"/>
    </location>
</feature>
<evidence type="ECO:0000313" key="4">
    <source>
        <dbReference type="Proteomes" id="UP001189429"/>
    </source>
</evidence>
<protein>
    <submittedName>
        <fullName evidence="3">Uncharacterized protein</fullName>
    </submittedName>
</protein>
<evidence type="ECO:0000256" key="1">
    <source>
        <dbReference type="SAM" id="Coils"/>
    </source>
</evidence>
<name>A0ABN9TP45_9DINO</name>
<feature type="region of interest" description="Disordered" evidence="2">
    <location>
        <begin position="1115"/>
        <end position="1138"/>
    </location>
</feature>
<feature type="region of interest" description="Disordered" evidence="2">
    <location>
        <begin position="428"/>
        <end position="449"/>
    </location>
</feature>